<sequence>MVCCEKVQKIQRFSNDLVPSEKDHSNEHIQGDNGCSDDINYRLEQVSNAFMRSLVDVKSRFNDVRERLDEIKAHLNRKNMSFMHGDARLSVTSVEASSLLEQLHVLEAIMQAPPGSRPQTASPVCLLDETARLGDMVKDFNVYLDRCVQEQENQEQLSVDSKQKPQIAMKLLSSCSPPVVLSQWRAILRVLDEIFEETLPQILEDLNLYGHREAGMWMFAQRMEQKSNEFRMDVEEDFQVILPEIEFVIVRIQSCFDYADPSHKDSSARKPDES</sequence>
<protein>
    <submittedName>
        <fullName evidence="1 2">Uncharacterized protein</fullName>
    </submittedName>
</protein>
<dbReference type="PaxDb" id="55529-EKX36097"/>
<reference evidence="1 3" key="1">
    <citation type="journal article" date="2012" name="Nature">
        <title>Algal genomes reveal evolutionary mosaicism and the fate of nucleomorphs.</title>
        <authorList>
            <consortium name="DOE Joint Genome Institute"/>
            <person name="Curtis B.A."/>
            <person name="Tanifuji G."/>
            <person name="Burki F."/>
            <person name="Gruber A."/>
            <person name="Irimia M."/>
            <person name="Maruyama S."/>
            <person name="Arias M.C."/>
            <person name="Ball S.G."/>
            <person name="Gile G.H."/>
            <person name="Hirakawa Y."/>
            <person name="Hopkins J.F."/>
            <person name="Kuo A."/>
            <person name="Rensing S.A."/>
            <person name="Schmutz J."/>
            <person name="Symeonidi A."/>
            <person name="Elias M."/>
            <person name="Eveleigh R.J."/>
            <person name="Herman E.K."/>
            <person name="Klute M.J."/>
            <person name="Nakayama T."/>
            <person name="Obornik M."/>
            <person name="Reyes-Prieto A."/>
            <person name="Armbrust E.V."/>
            <person name="Aves S.J."/>
            <person name="Beiko R.G."/>
            <person name="Coutinho P."/>
            <person name="Dacks J.B."/>
            <person name="Durnford D.G."/>
            <person name="Fast N.M."/>
            <person name="Green B.R."/>
            <person name="Grisdale C.J."/>
            <person name="Hempel F."/>
            <person name="Henrissat B."/>
            <person name="Hoppner M.P."/>
            <person name="Ishida K."/>
            <person name="Kim E."/>
            <person name="Koreny L."/>
            <person name="Kroth P.G."/>
            <person name="Liu Y."/>
            <person name="Malik S.B."/>
            <person name="Maier U.G."/>
            <person name="McRose D."/>
            <person name="Mock T."/>
            <person name="Neilson J.A."/>
            <person name="Onodera N.T."/>
            <person name="Poole A.M."/>
            <person name="Pritham E.J."/>
            <person name="Richards T.A."/>
            <person name="Rocap G."/>
            <person name="Roy S.W."/>
            <person name="Sarai C."/>
            <person name="Schaack S."/>
            <person name="Shirato S."/>
            <person name="Slamovits C.H."/>
            <person name="Spencer D.F."/>
            <person name="Suzuki S."/>
            <person name="Worden A.Z."/>
            <person name="Zauner S."/>
            <person name="Barry K."/>
            <person name="Bell C."/>
            <person name="Bharti A.K."/>
            <person name="Crow J.A."/>
            <person name="Grimwood J."/>
            <person name="Kramer R."/>
            <person name="Lindquist E."/>
            <person name="Lucas S."/>
            <person name="Salamov A."/>
            <person name="McFadden G.I."/>
            <person name="Lane C.E."/>
            <person name="Keeling P.J."/>
            <person name="Gray M.W."/>
            <person name="Grigoriev I.V."/>
            <person name="Archibald J.M."/>
        </authorList>
    </citation>
    <scope>NUCLEOTIDE SEQUENCE</scope>
    <source>
        <strain evidence="1 3">CCMP2712</strain>
    </source>
</reference>
<dbReference type="HOGENOM" id="CLU_1017210_0_0_1"/>
<dbReference type="EMBL" id="JH993079">
    <property type="protein sequence ID" value="EKX36097.1"/>
    <property type="molecule type" value="Genomic_DNA"/>
</dbReference>
<name>L1IJ17_GUITC</name>
<dbReference type="KEGG" id="gtt:GUITHDRAFT_155327"/>
<keyword evidence="3" id="KW-1185">Reference proteome</keyword>
<gene>
    <name evidence="1" type="ORF">GUITHDRAFT_155327</name>
</gene>
<evidence type="ECO:0000313" key="2">
    <source>
        <dbReference type="EnsemblProtists" id="EKX36097"/>
    </source>
</evidence>
<dbReference type="RefSeq" id="XP_005823077.1">
    <property type="nucleotide sequence ID" value="XM_005823020.1"/>
</dbReference>
<accession>L1IJ17</accession>
<organism evidence="1">
    <name type="scientific">Guillardia theta (strain CCMP2712)</name>
    <name type="common">Cryptophyte</name>
    <dbReference type="NCBI Taxonomy" id="905079"/>
    <lineage>
        <taxon>Eukaryota</taxon>
        <taxon>Cryptophyceae</taxon>
        <taxon>Pyrenomonadales</taxon>
        <taxon>Geminigeraceae</taxon>
        <taxon>Guillardia</taxon>
    </lineage>
</organism>
<reference evidence="2" key="3">
    <citation type="submission" date="2016-03" db="UniProtKB">
        <authorList>
            <consortium name="EnsemblProtists"/>
        </authorList>
    </citation>
    <scope>IDENTIFICATION</scope>
</reference>
<dbReference type="AlphaFoldDB" id="L1IJ17"/>
<dbReference type="EnsemblProtists" id="EKX36097">
    <property type="protein sequence ID" value="EKX36097"/>
    <property type="gene ID" value="GUITHDRAFT_155327"/>
</dbReference>
<proteinExistence type="predicted"/>
<dbReference type="GeneID" id="17292808"/>
<reference evidence="3" key="2">
    <citation type="submission" date="2012-11" db="EMBL/GenBank/DDBJ databases">
        <authorList>
            <person name="Kuo A."/>
            <person name="Curtis B.A."/>
            <person name="Tanifuji G."/>
            <person name="Burki F."/>
            <person name="Gruber A."/>
            <person name="Irimia M."/>
            <person name="Maruyama S."/>
            <person name="Arias M.C."/>
            <person name="Ball S.G."/>
            <person name="Gile G.H."/>
            <person name="Hirakawa Y."/>
            <person name="Hopkins J.F."/>
            <person name="Rensing S.A."/>
            <person name="Schmutz J."/>
            <person name="Symeonidi A."/>
            <person name="Elias M."/>
            <person name="Eveleigh R.J."/>
            <person name="Herman E.K."/>
            <person name="Klute M.J."/>
            <person name="Nakayama T."/>
            <person name="Obornik M."/>
            <person name="Reyes-Prieto A."/>
            <person name="Armbrust E.V."/>
            <person name="Aves S.J."/>
            <person name="Beiko R.G."/>
            <person name="Coutinho P."/>
            <person name="Dacks J.B."/>
            <person name="Durnford D.G."/>
            <person name="Fast N.M."/>
            <person name="Green B.R."/>
            <person name="Grisdale C."/>
            <person name="Hempe F."/>
            <person name="Henrissat B."/>
            <person name="Hoppner M.P."/>
            <person name="Ishida K.-I."/>
            <person name="Kim E."/>
            <person name="Koreny L."/>
            <person name="Kroth P.G."/>
            <person name="Liu Y."/>
            <person name="Malik S.-B."/>
            <person name="Maier U.G."/>
            <person name="McRose D."/>
            <person name="Mock T."/>
            <person name="Neilson J.A."/>
            <person name="Onodera N.T."/>
            <person name="Poole A.M."/>
            <person name="Pritham E.J."/>
            <person name="Richards T.A."/>
            <person name="Rocap G."/>
            <person name="Roy S.W."/>
            <person name="Sarai C."/>
            <person name="Schaack S."/>
            <person name="Shirato S."/>
            <person name="Slamovits C.H."/>
            <person name="Spencer D.F."/>
            <person name="Suzuki S."/>
            <person name="Worden A.Z."/>
            <person name="Zauner S."/>
            <person name="Barry K."/>
            <person name="Bell C."/>
            <person name="Bharti A.K."/>
            <person name="Crow J.A."/>
            <person name="Grimwood J."/>
            <person name="Kramer R."/>
            <person name="Lindquist E."/>
            <person name="Lucas S."/>
            <person name="Salamov A."/>
            <person name="McFadden G.I."/>
            <person name="Lane C.E."/>
            <person name="Keeling P.J."/>
            <person name="Gray M.W."/>
            <person name="Grigoriev I.V."/>
            <person name="Archibald J.M."/>
        </authorList>
    </citation>
    <scope>NUCLEOTIDE SEQUENCE</scope>
    <source>
        <strain evidence="3">CCMP2712</strain>
    </source>
</reference>
<dbReference type="Proteomes" id="UP000011087">
    <property type="component" value="Unassembled WGS sequence"/>
</dbReference>
<evidence type="ECO:0000313" key="3">
    <source>
        <dbReference type="Proteomes" id="UP000011087"/>
    </source>
</evidence>
<evidence type="ECO:0000313" key="1">
    <source>
        <dbReference type="EMBL" id="EKX36097.1"/>
    </source>
</evidence>